<organism evidence="1 2">
    <name type="scientific">Candidatus Desulfatibia profunda</name>
    <dbReference type="NCBI Taxonomy" id="2841695"/>
    <lineage>
        <taxon>Bacteria</taxon>
        <taxon>Pseudomonadati</taxon>
        <taxon>Thermodesulfobacteriota</taxon>
        <taxon>Desulfobacteria</taxon>
        <taxon>Desulfobacterales</taxon>
        <taxon>Desulfobacterales incertae sedis</taxon>
        <taxon>Candidatus Desulfatibia</taxon>
    </lineage>
</organism>
<reference evidence="1 2" key="1">
    <citation type="submission" date="2020-08" db="EMBL/GenBank/DDBJ databases">
        <title>Bridging the membrane lipid divide: bacteria of the FCB group superphylum have the potential to synthesize archaeal ether lipids.</title>
        <authorList>
            <person name="Villanueva L."/>
            <person name="Von Meijenfeldt F.A.B."/>
            <person name="Westbye A.B."/>
            <person name="Yadav S."/>
            <person name="Hopmans E.C."/>
            <person name="Dutilh B.E."/>
            <person name="Sinninghe Damste J.S."/>
        </authorList>
    </citation>
    <scope>NUCLEOTIDE SEQUENCE [LARGE SCALE GENOMIC DNA]</scope>
    <source>
        <strain evidence="1">NIOZ-UU30</strain>
    </source>
</reference>
<comment type="caution">
    <text evidence="1">The sequence shown here is derived from an EMBL/GenBank/DDBJ whole genome shotgun (WGS) entry which is preliminary data.</text>
</comment>
<gene>
    <name evidence="1" type="ORF">H8E23_11005</name>
</gene>
<protein>
    <submittedName>
        <fullName evidence="1">Uncharacterized protein</fullName>
    </submittedName>
</protein>
<dbReference type="EMBL" id="JACNJH010000159">
    <property type="protein sequence ID" value="MBC8361916.1"/>
    <property type="molecule type" value="Genomic_DNA"/>
</dbReference>
<sequence length="232" mass="26952">MARRPLSPFIVLWNRHILLYSEVFSTALQELSESASISGDEDAISEILCSILNRVCFNFGKSRNQELQTPYWETPIQPVTGDELKGGKIKKRPDFTCKCINPWAASPEKYEISLHVECKLLGNPTSATWILNENYVKNGIKRFDSKIHEYGKRAYSGMMIGYIIGMTPEEIESEVNDYQKKHAPEYTDIKFFFDTATLFKTRRDIKRKNVIPARFELIHLWVDLRNCYKNLE</sequence>
<dbReference type="AlphaFoldDB" id="A0A8J6NRQ5"/>
<accession>A0A8J6NRQ5</accession>
<proteinExistence type="predicted"/>
<name>A0A8J6NRQ5_9BACT</name>
<evidence type="ECO:0000313" key="1">
    <source>
        <dbReference type="EMBL" id="MBC8361916.1"/>
    </source>
</evidence>
<evidence type="ECO:0000313" key="2">
    <source>
        <dbReference type="Proteomes" id="UP000603434"/>
    </source>
</evidence>
<dbReference type="Proteomes" id="UP000603434">
    <property type="component" value="Unassembled WGS sequence"/>
</dbReference>